<protein>
    <submittedName>
        <fullName evidence="1">Uncharacterized protein</fullName>
    </submittedName>
</protein>
<evidence type="ECO:0000313" key="1">
    <source>
        <dbReference type="EMBL" id="KAK9107361.1"/>
    </source>
</evidence>
<reference evidence="1 2" key="1">
    <citation type="submission" date="2024-01" db="EMBL/GenBank/DDBJ databases">
        <title>Genome assemblies of Stephania.</title>
        <authorList>
            <person name="Yang L."/>
        </authorList>
    </citation>
    <scope>NUCLEOTIDE SEQUENCE [LARGE SCALE GENOMIC DNA]</scope>
    <source>
        <strain evidence="1">YNDBR</strain>
        <tissue evidence="1">Leaf</tissue>
    </source>
</reference>
<dbReference type="AlphaFoldDB" id="A0AAP0F8W5"/>
<dbReference type="Proteomes" id="UP001420932">
    <property type="component" value="Unassembled WGS sequence"/>
</dbReference>
<name>A0AAP0F8W5_9MAGN</name>
<keyword evidence="2" id="KW-1185">Reference proteome</keyword>
<comment type="caution">
    <text evidence="1">The sequence shown here is derived from an EMBL/GenBank/DDBJ whole genome shotgun (WGS) entry which is preliminary data.</text>
</comment>
<accession>A0AAP0F8W5</accession>
<sequence>MPEDLFDAHFKSDLHDADDNGDGGEPKRFMNVGQTYMLTAFHSHLATAM</sequence>
<gene>
    <name evidence="1" type="ORF">Syun_023372</name>
</gene>
<dbReference type="EMBL" id="JBBNAF010000010">
    <property type="protein sequence ID" value="KAK9107361.1"/>
    <property type="molecule type" value="Genomic_DNA"/>
</dbReference>
<organism evidence="1 2">
    <name type="scientific">Stephania yunnanensis</name>
    <dbReference type="NCBI Taxonomy" id="152371"/>
    <lineage>
        <taxon>Eukaryota</taxon>
        <taxon>Viridiplantae</taxon>
        <taxon>Streptophyta</taxon>
        <taxon>Embryophyta</taxon>
        <taxon>Tracheophyta</taxon>
        <taxon>Spermatophyta</taxon>
        <taxon>Magnoliopsida</taxon>
        <taxon>Ranunculales</taxon>
        <taxon>Menispermaceae</taxon>
        <taxon>Menispermoideae</taxon>
        <taxon>Cissampelideae</taxon>
        <taxon>Stephania</taxon>
    </lineage>
</organism>
<evidence type="ECO:0000313" key="2">
    <source>
        <dbReference type="Proteomes" id="UP001420932"/>
    </source>
</evidence>
<proteinExistence type="predicted"/>